<evidence type="ECO:0000313" key="2">
    <source>
        <dbReference type="Proteomes" id="UP000283431"/>
    </source>
</evidence>
<name>A0A413PGN9_9FIRM</name>
<dbReference type="AlphaFoldDB" id="A0A413PGN9"/>
<dbReference type="EMBL" id="QSEN01000011">
    <property type="protein sequence ID" value="RGZ75207.1"/>
    <property type="molecule type" value="Genomic_DNA"/>
</dbReference>
<sequence length="65" mass="7754">MARFSLTCPPWQVISVLHVHNPTVSKRLRYSLNQMHMRIPWRCRGLQPLLCDSIFIYLVTFKLLQ</sequence>
<evidence type="ECO:0000313" key="1">
    <source>
        <dbReference type="EMBL" id="RGZ75207.1"/>
    </source>
</evidence>
<comment type="caution">
    <text evidence="1">The sequence shown here is derived from an EMBL/GenBank/DDBJ whole genome shotgun (WGS) entry which is preliminary data.</text>
</comment>
<reference evidence="1 2" key="1">
    <citation type="submission" date="2018-08" db="EMBL/GenBank/DDBJ databases">
        <title>A genome reference for cultivated species of the human gut microbiota.</title>
        <authorList>
            <person name="Zou Y."/>
            <person name="Xue W."/>
            <person name="Luo G."/>
        </authorList>
    </citation>
    <scope>NUCLEOTIDE SEQUENCE [LARGE SCALE GENOMIC DNA]</scope>
    <source>
        <strain evidence="1 2">AM48-7</strain>
    </source>
</reference>
<accession>A0A413PGN9</accession>
<organism evidence="1 2">
    <name type="scientific">Agathobacter rectalis</name>
    <dbReference type="NCBI Taxonomy" id="39491"/>
    <lineage>
        <taxon>Bacteria</taxon>
        <taxon>Bacillati</taxon>
        <taxon>Bacillota</taxon>
        <taxon>Clostridia</taxon>
        <taxon>Lachnospirales</taxon>
        <taxon>Lachnospiraceae</taxon>
        <taxon>Agathobacter</taxon>
    </lineage>
</organism>
<dbReference type="Proteomes" id="UP000283431">
    <property type="component" value="Unassembled WGS sequence"/>
</dbReference>
<proteinExistence type="predicted"/>
<protein>
    <submittedName>
        <fullName evidence="1">Uncharacterized protein</fullName>
    </submittedName>
</protein>
<gene>
    <name evidence="1" type="ORF">DW975_07700</name>
</gene>